<gene>
    <name evidence="1" type="ORF">Cboi01_000458400</name>
</gene>
<dbReference type="Proteomes" id="UP001165101">
    <property type="component" value="Unassembled WGS sequence"/>
</dbReference>
<organism evidence="1 2">
    <name type="scientific">Candida boidinii</name>
    <name type="common">Yeast</name>
    <dbReference type="NCBI Taxonomy" id="5477"/>
    <lineage>
        <taxon>Eukaryota</taxon>
        <taxon>Fungi</taxon>
        <taxon>Dikarya</taxon>
        <taxon>Ascomycota</taxon>
        <taxon>Saccharomycotina</taxon>
        <taxon>Pichiomycetes</taxon>
        <taxon>Pichiales</taxon>
        <taxon>Pichiaceae</taxon>
        <taxon>Ogataea</taxon>
        <taxon>Ogataea/Candida clade</taxon>
    </lineage>
</organism>
<dbReference type="EMBL" id="BSXV01003023">
    <property type="protein sequence ID" value="GME97366.1"/>
    <property type="molecule type" value="Genomic_DNA"/>
</dbReference>
<keyword evidence="2" id="KW-1185">Reference proteome</keyword>
<comment type="caution">
    <text evidence="1">The sequence shown here is derived from an EMBL/GenBank/DDBJ whole genome shotgun (WGS) entry which is preliminary data.</text>
</comment>
<name>A0ACB5TYM2_CANBO</name>
<sequence>MVPLAKGLRLGDINLELVEYYSFAGTSGSHSGERTIIKKKLNKITKDPFTNKNVWEDPDIVNENGVFYKDDELTLSEDKWEVMTSIVIPPSLSKLTQDCDISNYVKVRHKIKFAIGLVNSDSHVSELRATLPVSLFISPFVQIVANNDDAADDLKYSNYEDATPQVSKEIKEDVLFNNPSAGASTEIASSAALLGSTTSLNLLANTGPSTTTANMMSSHTSTDNLPGSGATSPNFNPTISGLEPVSSPGRTLANTTTGAPRLTQDLMAPPSYENHIYDRLWSETGSPLDSPVISGSATPNHHTNGYQDSELGEFSMSPSDSRFSSQLLENLKVLHKQREQQSRQQLQQNSNSQSLLNSSSFIQRSNNNFDSFAQNSSNSAVNTPSAIDSAPKQRSRPIFSMNDDDAEDDYFSQPMRNNESTELGSTESDLNHPGAINIHPTAVQRGPSFRTGNENIPSSTDHHNHHSLSTESMNAATMIMNHGILSPAIMTPVQHLSRVNSSSHLPLSGQGSSSLLSHSQGGQSVPVTGTSWDSEKMNRVPSYSAAMKLDSVAPGDLTPAYEPPTSDFSANIDILHKRLKNISMRNSSDNNTIVNLTGGLTSNTDSNGNSSTNIALLSTSPDKSIRTQAAGNFTSITSSSGKKINTTAQQQQNLMSDLLKSRGSSRVTTPALSRNHSSSNMLNSFGGALSSSGTNIANTNPTNNNNADNISEFNGLEMNIAPLNKISKAHVHGSQGIASNIDQHPSSSSYVSIPQQQQQNHHHNLEADNPFSGLSSDSAPDGSPFTHISLGGSHSGLNPAHHQSHLSLDGLSSALSGVNSSVNISNLNIGNHHQDSSLASSSTPSTLSKRPGLISKTSNSSIVHTAKKTGSFVNLGFLHKKTAK</sequence>
<evidence type="ECO:0000313" key="1">
    <source>
        <dbReference type="EMBL" id="GME97366.1"/>
    </source>
</evidence>
<proteinExistence type="predicted"/>
<evidence type="ECO:0000313" key="2">
    <source>
        <dbReference type="Proteomes" id="UP001165101"/>
    </source>
</evidence>
<accession>A0ACB5TYM2</accession>
<reference evidence="1" key="1">
    <citation type="submission" date="2023-04" db="EMBL/GenBank/DDBJ databases">
        <title>Candida boidinii NBRC 1967.</title>
        <authorList>
            <person name="Ichikawa N."/>
            <person name="Sato H."/>
            <person name="Tonouchi N."/>
        </authorList>
    </citation>
    <scope>NUCLEOTIDE SEQUENCE</scope>
    <source>
        <strain evidence="1">NBRC 1967</strain>
    </source>
</reference>
<protein>
    <submittedName>
        <fullName evidence="1">Unnamed protein product</fullName>
    </submittedName>
</protein>